<feature type="binding site" evidence="8">
    <location>
        <position position="150"/>
    </location>
    <ligand>
        <name>Zn(2+)</name>
        <dbReference type="ChEBI" id="CHEBI:29105"/>
        <label>2</label>
        <note>catalytic</note>
    </ligand>
</feature>
<feature type="binding site" evidence="9">
    <location>
        <position position="275"/>
    </location>
    <ligand>
        <name>Ca(2+)</name>
        <dbReference type="ChEBI" id="CHEBI:29108"/>
        <label>5</label>
    </ligand>
</feature>
<feature type="binding site" evidence="9">
    <location>
        <position position="132"/>
    </location>
    <ligand>
        <name>Ca(2+)</name>
        <dbReference type="ChEBI" id="CHEBI:29108"/>
        <label>3</label>
    </ligand>
</feature>
<feature type="domain" description="Peptidase metallopeptidase" evidence="11">
    <location>
        <begin position="30"/>
        <end position="195"/>
    </location>
</feature>
<evidence type="ECO:0000313" key="13">
    <source>
        <dbReference type="Proteomes" id="UP000274131"/>
    </source>
</evidence>
<dbReference type="InterPro" id="IPR024079">
    <property type="entry name" value="MetalloPept_cat_dom_sf"/>
</dbReference>
<dbReference type="Pfam" id="PF00413">
    <property type="entry name" value="Peptidase_M10"/>
    <property type="match status" value="1"/>
</dbReference>
<dbReference type="InterPro" id="IPR021190">
    <property type="entry name" value="Pept_M10A"/>
</dbReference>
<dbReference type="PRINTS" id="PR00138">
    <property type="entry name" value="MATRIXIN"/>
</dbReference>
<evidence type="ECO:0000256" key="2">
    <source>
        <dbReference type="ARBA" id="ARBA00022670"/>
    </source>
</evidence>
<dbReference type="GO" id="GO:0030198">
    <property type="term" value="P:extracellular matrix organization"/>
    <property type="evidence" value="ECO:0007669"/>
    <property type="project" value="TreeGrafter"/>
</dbReference>
<dbReference type="OrthoDB" id="406838at2759"/>
<comment type="similarity">
    <text evidence="1">Belongs to the peptidase M10A family.</text>
</comment>
<feature type="binding site" evidence="9">
    <location>
        <position position="133"/>
    </location>
    <ligand>
        <name>Ca(2+)</name>
        <dbReference type="ChEBI" id="CHEBI:29108"/>
        <label>1</label>
    </ligand>
</feature>
<dbReference type="GO" id="GO:0031012">
    <property type="term" value="C:extracellular matrix"/>
    <property type="evidence" value="ECO:0007669"/>
    <property type="project" value="InterPro"/>
</dbReference>
<keyword evidence="4" id="KW-0378">Hydrolase</keyword>
<reference evidence="12 13" key="2">
    <citation type="submission" date="2018-10" db="EMBL/GenBank/DDBJ databases">
        <authorList>
            <consortium name="Pathogen Informatics"/>
        </authorList>
    </citation>
    <scope>NUCLEOTIDE SEQUENCE [LARGE SCALE GENOMIC DNA]</scope>
</reference>
<evidence type="ECO:0000256" key="7">
    <source>
        <dbReference type="PIRSR" id="PIRSR001191-1"/>
    </source>
</evidence>
<keyword evidence="6" id="KW-0482">Metalloprotease</keyword>
<feature type="binding site" evidence="8">
    <location>
        <position position="154"/>
    </location>
    <ligand>
        <name>Zn(2+)</name>
        <dbReference type="ChEBI" id="CHEBI:29105"/>
        <label>2</label>
        <note>catalytic</note>
    </ligand>
</feature>
<dbReference type="WBParaSite" id="EVEC_0001055601-mRNA-1">
    <property type="protein sequence ID" value="EVEC_0001055601-mRNA-1"/>
    <property type="gene ID" value="EVEC_0001055601"/>
</dbReference>
<dbReference type="SUPFAM" id="SSF55486">
    <property type="entry name" value="Metalloproteases ('zincins'), catalytic domain"/>
    <property type="match status" value="1"/>
</dbReference>
<organism evidence="14">
    <name type="scientific">Enterobius vermicularis</name>
    <name type="common">Human pinworm</name>
    <dbReference type="NCBI Taxonomy" id="51028"/>
    <lineage>
        <taxon>Eukaryota</taxon>
        <taxon>Metazoa</taxon>
        <taxon>Ecdysozoa</taxon>
        <taxon>Nematoda</taxon>
        <taxon>Chromadorea</taxon>
        <taxon>Rhabditida</taxon>
        <taxon>Spirurina</taxon>
        <taxon>Oxyuridomorpha</taxon>
        <taxon>Oxyuroidea</taxon>
        <taxon>Oxyuridae</taxon>
        <taxon>Enterobius</taxon>
    </lineage>
</organism>
<comment type="cofactor">
    <cofactor evidence="9">
        <name>Zn(2+)</name>
        <dbReference type="ChEBI" id="CHEBI:29105"/>
    </cofactor>
    <text evidence="9">Binds 2 Zn(2+) ions per subunit.</text>
</comment>
<feature type="binding site" evidence="9">
    <location>
        <position position="101"/>
    </location>
    <ligand>
        <name>Zn(2+)</name>
        <dbReference type="ChEBI" id="CHEBI:29105"/>
        <label>1</label>
    </ligand>
</feature>
<keyword evidence="13" id="KW-1185">Reference proteome</keyword>
<feature type="binding site" evidence="8">
    <location>
        <position position="160"/>
    </location>
    <ligand>
        <name>Zn(2+)</name>
        <dbReference type="ChEBI" id="CHEBI:29105"/>
        <label>2</label>
        <note>catalytic</note>
    </ligand>
</feature>
<evidence type="ECO:0000256" key="4">
    <source>
        <dbReference type="ARBA" id="ARBA00022801"/>
    </source>
</evidence>
<dbReference type="Gene3D" id="2.110.10.10">
    <property type="entry name" value="Hemopexin-like domain"/>
    <property type="match status" value="1"/>
</dbReference>
<evidence type="ECO:0000256" key="10">
    <source>
        <dbReference type="PROSITE-ProRule" id="PRU01011"/>
    </source>
</evidence>
<dbReference type="GO" id="GO:0006508">
    <property type="term" value="P:proteolysis"/>
    <property type="evidence" value="ECO:0007669"/>
    <property type="project" value="UniProtKB-KW"/>
</dbReference>
<dbReference type="PANTHER" id="PTHR10201:SF309">
    <property type="entry name" value="PEPTIDASE METALLOPEPTIDASE DOMAIN-CONTAINING PROTEIN"/>
    <property type="match status" value="1"/>
</dbReference>
<feature type="binding site" evidence="9">
    <location>
        <position position="109"/>
    </location>
    <ligand>
        <name>Ca(2+)</name>
        <dbReference type="ChEBI" id="CHEBI:29108"/>
        <label>3</label>
    </ligand>
</feature>
<dbReference type="PANTHER" id="PTHR10201">
    <property type="entry name" value="MATRIX METALLOPROTEINASE"/>
    <property type="match status" value="1"/>
</dbReference>
<dbReference type="AlphaFoldDB" id="A0A0N4VIA3"/>
<dbReference type="PROSITE" id="PS51642">
    <property type="entry name" value="HEMOPEXIN_2"/>
    <property type="match status" value="1"/>
</dbReference>
<keyword evidence="2" id="KW-0645">Protease</keyword>
<evidence type="ECO:0000256" key="5">
    <source>
        <dbReference type="ARBA" id="ARBA00022833"/>
    </source>
</evidence>
<dbReference type="GO" id="GO:0030574">
    <property type="term" value="P:collagen catabolic process"/>
    <property type="evidence" value="ECO:0007669"/>
    <property type="project" value="TreeGrafter"/>
</dbReference>
<feature type="binding site" evidence="9">
    <location>
        <position position="130"/>
    </location>
    <ligand>
        <name>Zn(2+)</name>
        <dbReference type="ChEBI" id="CHEBI:29105"/>
        <label>1</label>
    </ligand>
</feature>
<evidence type="ECO:0000259" key="11">
    <source>
        <dbReference type="SMART" id="SM00235"/>
    </source>
</evidence>
<reference evidence="14" key="1">
    <citation type="submission" date="2017-02" db="UniProtKB">
        <authorList>
            <consortium name="WormBaseParasite"/>
        </authorList>
    </citation>
    <scope>IDENTIFICATION</scope>
</reference>
<dbReference type="InterPro" id="IPR018487">
    <property type="entry name" value="Hemopexin-like_repeat"/>
</dbReference>
<dbReference type="InterPro" id="IPR001818">
    <property type="entry name" value="Pept_M10_metallopeptidase"/>
</dbReference>
<evidence type="ECO:0000256" key="6">
    <source>
        <dbReference type="ARBA" id="ARBA00023049"/>
    </source>
</evidence>
<name>A0A0N4VIA3_ENTVE</name>
<feature type="binding site" evidence="9">
    <location>
        <position position="167"/>
    </location>
    <ligand>
        <name>Zn(2+)</name>
        <dbReference type="ChEBI" id="CHEBI:29105"/>
        <label>2</label>
        <note>catalytic</note>
    </ligand>
</feature>
<dbReference type="GO" id="GO:0005615">
    <property type="term" value="C:extracellular space"/>
    <property type="evidence" value="ECO:0007669"/>
    <property type="project" value="TreeGrafter"/>
</dbReference>
<feature type="binding site" evidence="9">
    <location>
        <position position="103"/>
    </location>
    <ligand>
        <name>Zn(2+)</name>
        <dbReference type="ChEBI" id="CHEBI:29105"/>
        <label>1</label>
    </ligand>
</feature>
<dbReference type="SMART" id="SM00120">
    <property type="entry name" value="HX"/>
    <property type="match status" value="3"/>
</dbReference>
<evidence type="ECO:0000256" key="3">
    <source>
        <dbReference type="ARBA" id="ARBA00022723"/>
    </source>
</evidence>
<feature type="binding site" evidence="9">
    <location>
        <position position="273"/>
    </location>
    <ligand>
        <name>Ca(2+)</name>
        <dbReference type="ChEBI" id="CHEBI:29108"/>
        <label>4</label>
    </ligand>
</feature>
<dbReference type="InterPro" id="IPR006026">
    <property type="entry name" value="Peptidase_Metallo"/>
</dbReference>
<evidence type="ECO:0000256" key="9">
    <source>
        <dbReference type="PIRSR" id="PIRSR621190-2"/>
    </source>
</evidence>
<dbReference type="Proteomes" id="UP000274131">
    <property type="component" value="Unassembled WGS sequence"/>
</dbReference>
<evidence type="ECO:0000256" key="8">
    <source>
        <dbReference type="PIRSR" id="PIRSR001191-2"/>
    </source>
</evidence>
<evidence type="ECO:0000313" key="12">
    <source>
        <dbReference type="EMBL" id="VDD95148.1"/>
    </source>
</evidence>
<feature type="binding site" evidence="9">
    <location>
        <position position="135"/>
    </location>
    <ligand>
        <name>Ca(2+)</name>
        <dbReference type="ChEBI" id="CHEBI:29108"/>
        <label>1</label>
    </ligand>
</feature>
<evidence type="ECO:0000313" key="14">
    <source>
        <dbReference type="WBParaSite" id="EVEC_0001055601-mRNA-1"/>
    </source>
</evidence>
<dbReference type="SMART" id="SM00235">
    <property type="entry name" value="ZnMc"/>
    <property type="match status" value="1"/>
</dbReference>
<comment type="cofactor">
    <cofactor evidence="9">
        <name>Ca(2+)</name>
        <dbReference type="ChEBI" id="CHEBI:29108"/>
    </cofactor>
    <text evidence="9">Can bind about 5 Ca(2+) ions per subunit.</text>
</comment>
<dbReference type="GO" id="GO:0004222">
    <property type="term" value="F:metalloendopeptidase activity"/>
    <property type="evidence" value="ECO:0007669"/>
    <property type="project" value="InterPro"/>
</dbReference>
<keyword evidence="9" id="KW-0106">Calcium</keyword>
<feature type="binding site" evidence="9">
    <location>
        <position position="375"/>
    </location>
    <ligand>
        <name>Ca(2+)</name>
        <dbReference type="ChEBI" id="CHEBI:29108"/>
        <label>4</label>
    </ligand>
</feature>
<dbReference type="PIRSF" id="PIRSF001191">
    <property type="entry name" value="Peptidase_M10A_matrix"/>
    <property type="match status" value="1"/>
</dbReference>
<feature type="active site" evidence="7">
    <location>
        <position position="151"/>
    </location>
</feature>
<keyword evidence="5 8" id="KW-0862">Zinc</keyword>
<feature type="binding site" evidence="9">
    <location>
        <position position="108"/>
    </location>
    <ligand>
        <name>Ca(2+)</name>
        <dbReference type="ChEBI" id="CHEBI:29108"/>
        <label>3</label>
    </ligand>
</feature>
<accession>A0A0N4VIA3</accession>
<feature type="binding site" evidence="9">
    <location>
        <position position="116"/>
    </location>
    <ligand>
        <name>Zn(2+)</name>
        <dbReference type="ChEBI" id="CHEBI:29105"/>
        <label>1</label>
    </ligand>
</feature>
<feature type="binding site" evidence="9">
    <location>
        <position position="135"/>
    </location>
    <ligand>
        <name>Ca(2+)</name>
        <dbReference type="ChEBI" id="CHEBI:29108"/>
        <label>3</label>
    </ligand>
</feature>
<dbReference type="STRING" id="51028.A0A0N4VIA3"/>
<dbReference type="Gene3D" id="3.40.390.10">
    <property type="entry name" value="Collagenase (Catalytic Domain)"/>
    <property type="match status" value="1"/>
</dbReference>
<dbReference type="GO" id="GO:0008270">
    <property type="term" value="F:zinc ion binding"/>
    <property type="evidence" value="ECO:0007669"/>
    <property type="project" value="InterPro"/>
</dbReference>
<keyword evidence="3 8" id="KW-0479">Metal-binding</keyword>
<dbReference type="EMBL" id="UXUI01010371">
    <property type="protein sequence ID" value="VDD95148.1"/>
    <property type="molecule type" value="Genomic_DNA"/>
</dbReference>
<feature type="repeat" description="Hemopexin" evidence="10">
    <location>
        <begin position="371"/>
        <end position="412"/>
    </location>
</feature>
<sequence length="417" mass="48741">MCSVVQRKPEKQLLHEPNDTLLEVDCSSELGRLPTKVIRYRVSRYPRWELHKSLSRQNLKLYVDNALRQATKIWEEPIDVKFIEWPMRGAEIEVSFATHYHGDPYPFDGTGTEIAHAFYPNHRKRRGQIHIDDHEPWGPKGRNLNWVLAHEVGHVLGLPHSPHESLMMVNYRGFEQAQPRLFSDDIKNIQKLYGARQGFVEGLMLNEDDKKNPTQISLCDGEPYNTIFTTPNETVYVAKGEHFWRIESPLENRTITGPFKIVDYWGNVGTPIDAAFSDHFDWTWIVKGDDAWRFDASSDTLRYFPKENLHEIVPFTNYRYNSVDAVLSINSDSDMQSTFLFLGTKYWYDGNSDGETDEGYYRQIDEIDKSVKTVDAAISLYGYNFIFSGDRYWKVHIERNSLKVVVFFFFFCFCFYS</sequence>
<proteinExistence type="inferred from homology"/>
<protein>
    <submittedName>
        <fullName evidence="14">ZnMc domain-containing protein</fullName>
    </submittedName>
</protein>
<dbReference type="SUPFAM" id="SSF50923">
    <property type="entry name" value="Hemopexin-like domain"/>
    <property type="match status" value="1"/>
</dbReference>
<dbReference type="InterPro" id="IPR036375">
    <property type="entry name" value="Hemopexin-like_dom_sf"/>
</dbReference>
<gene>
    <name evidence="12" type="ORF">EVEC_LOCUS9899</name>
</gene>
<evidence type="ECO:0000256" key="1">
    <source>
        <dbReference type="ARBA" id="ARBA00010370"/>
    </source>
</evidence>